<dbReference type="Proteomes" id="UP000284243">
    <property type="component" value="Unassembled WGS sequence"/>
</dbReference>
<reference evidence="5 6" key="1">
    <citation type="submission" date="2018-08" db="EMBL/GenBank/DDBJ databases">
        <title>A genome reference for cultivated species of the human gut microbiota.</title>
        <authorList>
            <person name="Zou Y."/>
            <person name="Xue W."/>
            <person name="Luo G."/>
        </authorList>
    </citation>
    <scope>NUCLEOTIDE SEQUENCE [LARGE SCALE GENOMIC DNA]</scope>
    <source>
        <strain evidence="4 5">AF14-6AC</strain>
        <strain evidence="3 6">AF16-14</strain>
    </source>
</reference>
<gene>
    <name evidence="4" type="ORF">DWW24_15070</name>
    <name evidence="3" type="ORF">DWW57_16300</name>
</gene>
<dbReference type="GO" id="GO:0005524">
    <property type="term" value="F:ATP binding"/>
    <property type="evidence" value="ECO:0007669"/>
    <property type="project" value="UniProtKB-KW"/>
</dbReference>
<dbReference type="EMBL" id="QRYW01000035">
    <property type="protein sequence ID" value="RGV21406.1"/>
    <property type="molecule type" value="Genomic_DNA"/>
</dbReference>
<evidence type="ECO:0000313" key="4">
    <source>
        <dbReference type="EMBL" id="RGV21406.1"/>
    </source>
</evidence>
<dbReference type="SMART" id="SM00387">
    <property type="entry name" value="HATPase_c"/>
    <property type="match status" value="1"/>
</dbReference>
<keyword evidence="3" id="KW-0547">Nucleotide-binding</keyword>
<dbReference type="Pfam" id="PF19191">
    <property type="entry name" value="HEF_HK"/>
    <property type="match status" value="1"/>
</dbReference>
<dbReference type="GeneID" id="61274498"/>
<dbReference type="InterPro" id="IPR003594">
    <property type="entry name" value="HATPase_dom"/>
</dbReference>
<organism evidence="3 6">
    <name type="scientific">Odoribacter splanchnicus</name>
    <dbReference type="NCBI Taxonomy" id="28118"/>
    <lineage>
        <taxon>Bacteria</taxon>
        <taxon>Pseudomonadati</taxon>
        <taxon>Bacteroidota</taxon>
        <taxon>Bacteroidia</taxon>
        <taxon>Bacteroidales</taxon>
        <taxon>Odoribacteraceae</taxon>
        <taxon>Odoribacter</taxon>
    </lineage>
</organism>
<proteinExistence type="predicted"/>
<dbReference type="OMA" id="DNSPISC"/>
<evidence type="ECO:0000256" key="1">
    <source>
        <dbReference type="SAM" id="Coils"/>
    </source>
</evidence>
<feature type="coiled-coil region" evidence="1">
    <location>
        <begin position="476"/>
        <end position="616"/>
    </location>
</feature>
<sequence length="965" mass="112478">MARFRTKARAIELLGKGQIADLPTAISELWKNGYDAYAGKLTCNLYLPGYKGNNFPFFTLTDDGSGMSEKDILEKWIVLGTDSKARGRSFLTEKERFGKPSRVPMGEKGIGRLSVAYLGSPMLMLTKKQGEVCQLLFMDWRILENYNLFVDDINIPLKEFAEPEGFRQDFTGMLAEFLTNFDNEQWTEQPELMDVIRKDVRSLVVPEFVFEEILPDFLRPEYHGTTFLIFKPNEQLLELADAGKDTGDGSDAVTEIRRSLSGLYNVFKNFPDFATEFNVVDAGGKYNIINDFFSQEDFQSADHYIRGTFDENGFFTGTVRVFNESFDYKFRPVRLPGRTPYGVLSLELGVLEGTPNSSKLVPEVYQRMSGKTEKFGGLYIYRDDFRVLPYGRVDYDFLKFEERRTKGAGYYFFSHRNMFGYIAISRESNRNLIDKAGREGLIENKAYREFKNDLIQLFVDLAMTYFKSISKENPEVNSRSEQLKEIQARNKKIQEAEKKKAKHTKSRFIEELKNNRGRIIQLQEEINELQKRLTAETAKLELVYNDYNELVFLLEEKKAELRRLRLNKPQAAKLSELQEKKFEDYRTEYARTEILMKECEEEVAKVRQRFDVQNLQRDYEERYRAEMKGIDAYIVACRKRFNAVSGKFDSLFREEQNTFVRLFEEQVQTGIPEVPKTREDFEQAINVVLATGEEVKNQAEQKFSAFLNHVENLNFEVDDDLLTNWYMEQKEKLEDKLSMTNELAQLGISVEIIDHEFNVLYAKMAQSVNFLRDYAGEHPEIQDICSQLQISFQHMEANYKMLKPLYRTTRRQRTEFTGAYVLSGMQAFFSEKLRQYQIDLKGCPAFLGYTFFSYESVITSVFINVINNALYWLIPVEDRKIRIDYRPATEEILVMNNGERIDDRILDDIFTLFFTRKREGRGIGLYLARMILRSVGLDILASNEQNDNKLGGACFIIRPYKEELC</sequence>
<protein>
    <submittedName>
        <fullName evidence="3">ATP-binding protein</fullName>
    </submittedName>
</protein>
<dbReference type="InterPro" id="IPR043836">
    <property type="entry name" value="DHp"/>
</dbReference>
<name>A0A412TKY9_9BACT</name>
<dbReference type="Gene3D" id="3.30.565.10">
    <property type="entry name" value="Histidine kinase-like ATPase, C-terminal domain"/>
    <property type="match status" value="2"/>
</dbReference>
<feature type="domain" description="Histidine kinase/HSP90-like ATPase" evidence="2">
    <location>
        <begin position="853"/>
        <end position="963"/>
    </location>
</feature>
<keyword evidence="1" id="KW-0175">Coiled coil</keyword>
<dbReference type="InterPro" id="IPR036890">
    <property type="entry name" value="HATPase_C_sf"/>
</dbReference>
<comment type="caution">
    <text evidence="3">The sequence shown here is derived from an EMBL/GenBank/DDBJ whole genome shotgun (WGS) entry which is preliminary data.</text>
</comment>
<keyword evidence="3" id="KW-0067">ATP-binding</keyword>
<dbReference type="Pfam" id="PF02518">
    <property type="entry name" value="HATPase_c"/>
    <property type="match status" value="1"/>
</dbReference>
<dbReference type="RefSeq" id="WP_013611527.1">
    <property type="nucleotide sequence ID" value="NZ_LT906459.1"/>
</dbReference>
<dbReference type="AlphaFoldDB" id="A0A412TKY9"/>
<evidence type="ECO:0000313" key="5">
    <source>
        <dbReference type="Proteomes" id="UP000283426"/>
    </source>
</evidence>
<evidence type="ECO:0000313" key="6">
    <source>
        <dbReference type="Proteomes" id="UP000284243"/>
    </source>
</evidence>
<dbReference type="Proteomes" id="UP000283426">
    <property type="component" value="Unassembled WGS sequence"/>
</dbReference>
<evidence type="ECO:0000313" key="3">
    <source>
        <dbReference type="EMBL" id="RGU54431.1"/>
    </source>
</evidence>
<accession>A0A412TKY9</accession>
<dbReference type="EMBL" id="QRYC01000031">
    <property type="protein sequence ID" value="RGU54431.1"/>
    <property type="molecule type" value="Genomic_DNA"/>
</dbReference>
<dbReference type="Pfam" id="PF13589">
    <property type="entry name" value="HATPase_c_3"/>
    <property type="match status" value="1"/>
</dbReference>
<dbReference type="SUPFAM" id="SSF55874">
    <property type="entry name" value="ATPase domain of HSP90 chaperone/DNA topoisomerase II/histidine kinase"/>
    <property type="match status" value="2"/>
</dbReference>
<evidence type="ECO:0000259" key="2">
    <source>
        <dbReference type="SMART" id="SM00387"/>
    </source>
</evidence>